<evidence type="ECO:0000259" key="15">
    <source>
        <dbReference type="PROSITE" id="PS50929"/>
    </source>
</evidence>
<evidence type="ECO:0000256" key="5">
    <source>
        <dbReference type="ARBA" id="ARBA00022737"/>
    </source>
</evidence>
<keyword evidence="3" id="KW-0813">Transport</keyword>
<evidence type="ECO:0000256" key="11">
    <source>
        <dbReference type="ARBA" id="ARBA00057614"/>
    </source>
</evidence>
<dbReference type="Proteomes" id="UP000236161">
    <property type="component" value="Unassembled WGS sequence"/>
</dbReference>
<organism evidence="16 17">
    <name type="scientific">Apostasia shenzhenica</name>
    <dbReference type="NCBI Taxonomy" id="1088818"/>
    <lineage>
        <taxon>Eukaryota</taxon>
        <taxon>Viridiplantae</taxon>
        <taxon>Streptophyta</taxon>
        <taxon>Embryophyta</taxon>
        <taxon>Tracheophyta</taxon>
        <taxon>Spermatophyta</taxon>
        <taxon>Magnoliopsida</taxon>
        <taxon>Liliopsida</taxon>
        <taxon>Asparagales</taxon>
        <taxon>Orchidaceae</taxon>
        <taxon>Apostasioideae</taxon>
        <taxon>Apostasia</taxon>
    </lineage>
</organism>
<evidence type="ECO:0000256" key="2">
    <source>
        <dbReference type="ARBA" id="ARBA00009726"/>
    </source>
</evidence>
<dbReference type="EMBL" id="KZ451950">
    <property type="protein sequence ID" value="PKA58758.1"/>
    <property type="molecule type" value="Genomic_DNA"/>
</dbReference>
<dbReference type="Pfam" id="PF00005">
    <property type="entry name" value="ABC_tran"/>
    <property type="match status" value="2"/>
</dbReference>
<dbReference type="SUPFAM" id="SSF90123">
    <property type="entry name" value="ABC transporter transmembrane region"/>
    <property type="match status" value="2"/>
</dbReference>
<evidence type="ECO:0000313" key="17">
    <source>
        <dbReference type="Proteomes" id="UP000236161"/>
    </source>
</evidence>
<feature type="transmembrane region" description="Helical" evidence="13">
    <location>
        <begin position="930"/>
        <end position="952"/>
    </location>
</feature>
<comment type="function">
    <text evidence="11">ABC transporter that may affect phytic acid transport and compartmentalization. May function directly or indirectly in removing phytic acid from the cytosol or in vesicle trafficking. Required for phytic acid accumulation in developing seeds. Phytic acid is the primary storage form of phosphorus in cereal grains and other plant seeds.</text>
</comment>
<evidence type="ECO:0000256" key="10">
    <source>
        <dbReference type="ARBA" id="ARBA00023136"/>
    </source>
</evidence>
<dbReference type="Gene3D" id="1.20.1560.10">
    <property type="entry name" value="ABC transporter type 1, transmembrane domain"/>
    <property type="match status" value="2"/>
</dbReference>
<sequence length="1496" mass="165956">MGSFSLVSSLQALPLPEKLSVFVDFVLLLLFLASAIRVFSDAICRSLPFKDDASNPVPPCTDSGGGSGDRVIFVVGSWFKAATSCCLYILFVEIVVLGCEAVRFINSGSRDDYSVFYLPCAHAIVWGVINLSALQCRLKFWKKFPFLVRLSWAMLFFLCLYIAYADTKGLMDKTTHLNSHLVANYAASPALAFLCVASINGVSGIHVFGENSDVGEPLLTEEDEAGCLRITPYSEAGLFSLATLSWLSPLLSLGARRPLELKDVPLLAPKDRSKTSYKILNSNWERLKTENPAKQPSLALAILRSFRKEATLNAVFAGLNTLVSYVGPFMISYFVDYLSGNVAFPHEGYILASVFFVAKFIETVTTRQWYLGVDIIGMHVRSALTAMVYRKGLRLSSSARQSHTIGEIVNYMAVDVQRVGDYSWYLHDIWMLPLQIVLALAILYKNVGIASVATFVATIISIVVTIPLAKMQEDYQDNLMAAKDDRMRKTSECLRNMRILKLQAWEDRYQLKLEEMRGLEFSWLRKALYSQALITFIFWGSPIFVSVVTFATSILLGGQLTAGGVLSALATFRILQEPLRNFPDLISMIAQTKVSVDRIACFLQEEELQGDATILIPRGLTKTAIEITDGEFCWDPSSSQPTLSSIQLKVEKGMRVAVCGVVGSGKSSFLSCILGEIPKVSGEVKISGSAAYVSQSAWIQSGNIEENILFGSSMDKQRYRSVIHACSLRKDLDLLSHGDQTIIGDRGINLSGGQKQRVQLARALYQDADIYLLDDPFSAVDAHTGSELFKEYILTALAGKTVVFVTHQVEFLPAADLILVLKEGRIIQSGKYDDLLKAGTDFNALVSAHHEAIEAMDIPECMSDDASNTDGIGNEIPGNDSPSERSLIKEKKKSKRSRKKQLVQEEEREKGKISLKVYFSYMAAAYKGTLIPLIVLAQTSFQVLQIASNWWMAWANPQTHGDNPKTSSMVLLIVYMALAFGSSFFVFVRAILVATFGLAAAQKLFLKMLRTIFRAPMSFFDSTPTGRILNRVSIDQSVVDLDIPFRLGGFASTTIQLLGIVGVMSKVTWQVLLLFIPMTISCLWMQKYYMASSRELVRIVSIQKSPIINLFGESIAGASTIRGFGQEKRFIKRNLYLLDCFSRPFFCSLAAIEWLCLRMELLSTFVFAFCMALLVSFSHGSIDPSMAGLAVTYGLNLNARLSRWILSFCKLENKIISIERIHQYCEIPSEAPAINENCRPPSSWPWDGNIELLDLQVRYKDNLPIVLHDVTCKFPGGKKIGIVGRTGSGKSTLMQALFRLIEPASGKIIIDNIDISTIGLHDLRSRLSIIPQDPTLFEGTIRGNLDPLEEHTDYEVWQALDKCQLGDVIRQKTQNLDAPVLENGDNWSVGQRQLVSLGRALLKQARILVLDEATASVDTATDNLIQKIIRSEFRDCTVCTIAHRIPTVIDSDLVLVLSDGKVAEFDSPQKLLEDKSSMFLKLVSEYSTRSNSISDA</sequence>
<evidence type="ECO:0000256" key="12">
    <source>
        <dbReference type="SAM" id="MobiDB-lite"/>
    </source>
</evidence>
<dbReference type="CDD" id="cd18580">
    <property type="entry name" value="ABC_6TM_ABCC_D2"/>
    <property type="match status" value="1"/>
</dbReference>
<keyword evidence="17" id="KW-1185">Reference proteome</keyword>
<proteinExistence type="inferred from homology"/>
<feature type="transmembrane region" description="Helical" evidence="13">
    <location>
        <begin position="185"/>
        <end position="208"/>
    </location>
</feature>
<evidence type="ECO:0000256" key="4">
    <source>
        <dbReference type="ARBA" id="ARBA00022692"/>
    </source>
</evidence>
<name>A0A2I0AT83_9ASPA</name>
<feature type="transmembrane region" description="Helical" evidence="13">
    <location>
        <begin position="422"/>
        <end position="443"/>
    </location>
</feature>
<dbReference type="FunFam" id="1.20.1560.10:FF:000002">
    <property type="entry name" value="ABC transporter C family member 5"/>
    <property type="match status" value="1"/>
</dbReference>
<feature type="compositionally biased region" description="Basic residues" evidence="12">
    <location>
        <begin position="890"/>
        <end position="901"/>
    </location>
</feature>
<dbReference type="GO" id="GO:0016020">
    <property type="term" value="C:membrane"/>
    <property type="evidence" value="ECO:0007669"/>
    <property type="project" value="UniProtKB-SubCell"/>
</dbReference>
<dbReference type="PROSITE" id="PS50929">
    <property type="entry name" value="ABC_TM1F"/>
    <property type="match status" value="2"/>
</dbReference>
<dbReference type="InterPro" id="IPR044726">
    <property type="entry name" value="ABCC_6TM_D2"/>
</dbReference>
<dbReference type="GO" id="GO:0005524">
    <property type="term" value="F:ATP binding"/>
    <property type="evidence" value="ECO:0007669"/>
    <property type="project" value="UniProtKB-KW"/>
</dbReference>
<evidence type="ECO:0000259" key="14">
    <source>
        <dbReference type="PROSITE" id="PS50893"/>
    </source>
</evidence>
<feature type="transmembrane region" description="Helical" evidence="13">
    <location>
        <begin position="527"/>
        <end position="548"/>
    </location>
</feature>
<keyword evidence="7" id="KW-0067">ATP-binding</keyword>
<comment type="subcellular location">
    <subcellularLocation>
        <location evidence="1">Membrane</location>
        <topology evidence="1">Multi-pass membrane protein</topology>
    </subcellularLocation>
</comment>
<dbReference type="OrthoDB" id="6500128at2759"/>
<dbReference type="STRING" id="1088818.A0A2I0AT83"/>
<reference evidence="16 17" key="1">
    <citation type="journal article" date="2017" name="Nature">
        <title>The Apostasia genome and the evolution of orchids.</title>
        <authorList>
            <person name="Zhang G.Q."/>
            <person name="Liu K.W."/>
            <person name="Li Z."/>
            <person name="Lohaus R."/>
            <person name="Hsiao Y.Y."/>
            <person name="Niu S.C."/>
            <person name="Wang J.Y."/>
            <person name="Lin Y.C."/>
            <person name="Xu Q."/>
            <person name="Chen L.J."/>
            <person name="Yoshida K."/>
            <person name="Fujiwara S."/>
            <person name="Wang Z.W."/>
            <person name="Zhang Y.Q."/>
            <person name="Mitsuda N."/>
            <person name="Wang M."/>
            <person name="Liu G.H."/>
            <person name="Pecoraro L."/>
            <person name="Huang H.X."/>
            <person name="Xiao X.J."/>
            <person name="Lin M."/>
            <person name="Wu X.Y."/>
            <person name="Wu W.L."/>
            <person name="Chen Y.Y."/>
            <person name="Chang S.B."/>
            <person name="Sakamoto S."/>
            <person name="Ohme-Takagi M."/>
            <person name="Yagi M."/>
            <person name="Zeng S.J."/>
            <person name="Shen C.Y."/>
            <person name="Yeh C.M."/>
            <person name="Luo Y.B."/>
            <person name="Tsai W.C."/>
            <person name="Van de Peer Y."/>
            <person name="Liu Z.J."/>
        </authorList>
    </citation>
    <scope>NUCLEOTIDE SEQUENCE [LARGE SCALE GENOMIC DNA]</scope>
    <source>
        <strain evidence="17">cv. Shenzhen</strain>
        <tissue evidence="16">Stem</tissue>
    </source>
</reference>
<dbReference type="InterPro" id="IPR017871">
    <property type="entry name" value="ABC_transporter-like_CS"/>
</dbReference>
<dbReference type="PROSITE" id="PS50893">
    <property type="entry name" value="ABC_TRANSPORTER_2"/>
    <property type="match status" value="2"/>
</dbReference>
<feature type="transmembrane region" description="Helical" evidence="13">
    <location>
        <begin position="972"/>
        <end position="1001"/>
    </location>
</feature>
<comment type="similarity">
    <text evidence="2">Belongs to the ABC transporter superfamily. ABCC family. Conjugate transporter (TC 3.A.1.208) subfamily.</text>
</comment>
<dbReference type="InterPro" id="IPR003439">
    <property type="entry name" value="ABC_transporter-like_ATP-bd"/>
</dbReference>
<dbReference type="Gene3D" id="3.40.50.300">
    <property type="entry name" value="P-loop containing nucleotide triphosphate hydrolases"/>
    <property type="match status" value="2"/>
</dbReference>
<dbReference type="InterPro" id="IPR011527">
    <property type="entry name" value="ABC1_TM_dom"/>
</dbReference>
<dbReference type="InterPro" id="IPR003593">
    <property type="entry name" value="AAA+_ATPase"/>
</dbReference>
<keyword evidence="6" id="KW-0547">Nucleotide-binding</keyword>
<dbReference type="InterPro" id="IPR027417">
    <property type="entry name" value="P-loop_NTPase"/>
</dbReference>
<evidence type="ECO:0000313" key="16">
    <source>
        <dbReference type="EMBL" id="PKA58758.1"/>
    </source>
</evidence>
<evidence type="ECO:0000256" key="8">
    <source>
        <dbReference type="ARBA" id="ARBA00022967"/>
    </source>
</evidence>
<feature type="domain" description="ABC transmembrane type-1" evidence="15">
    <location>
        <begin position="314"/>
        <end position="591"/>
    </location>
</feature>
<dbReference type="SUPFAM" id="SSF52540">
    <property type="entry name" value="P-loop containing nucleoside triphosphate hydrolases"/>
    <property type="match status" value="2"/>
</dbReference>
<dbReference type="CDD" id="cd03244">
    <property type="entry name" value="ABCC_MRP_domain2"/>
    <property type="match status" value="1"/>
</dbReference>
<gene>
    <name evidence="16" type="primary">ABCC5</name>
    <name evidence="16" type="ORF">AXF42_Ash000851</name>
</gene>
<keyword evidence="10 13" id="KW-0472">Membrane</keyword>
<dbReference type="InterPro" id="IPR044746">
    <property type="entry name" value="ABCC_6TM_D1"/>
</dbReference>
<keyword evidence="5" id="KW-0677">Repeat</keyword>
<dbReference type="FunFam" id="1.20.1560.10:FF:000003">
    <property type="entry name" value="ABC transporter C family member 10"/>
    <property type="match status" value="1"/>
</dbReference>
<keyword evidence="9 13" id="KW-1133">Transmembrane helix</keyword>
<keyword evidence="4 13" id="KW-0812">Transmembrane</keyword>
<feature type="transmembrane region" description="Helical" evidence="13">
    <location>
        <begin position="1067"/>
        <end position="1085"/>
    </location>
</feature>
<feature type="domain" description="ABC transporter" evidence="14">
    <location>
        <begin position="1250"/>
        <end position="1484"/>
    </location>
</feature>
<evidence type="ECO:0000256" key="3">
    <source>
        <dbReference type="ARBA" id="ARBA00022448"/>
    </source>
</evidence>
<evidence type="ECO:0000256" key="1">
    <source>
        <dbReference type="ARBA" id="ARBA00004141"/>
    </source>
</evidence>
<evidence type="ECO:0000256" key="9">
    <source>
        <dbReference type="ARBA" id="ARBA00022989"/>
    </source>
</evidence>
<dbReference type="PANTHER" id="PTHR24223:SF189">
    <property type="entry name" value="ABC TRANSPORTER C FAMILY MEMBER 5"/>
    <property type="match status" value="1"/>
</dbReference>
<dbReference type="GO" id="GO:0016887">
    <property type="term" value="F:ATP hydrolysis activity"/>
    <property type="evidence" value="ECO:0007669"/>
    <property type="project" value="InterPro"/>
</dbReference>
<dbReference type="GO" id="GO:0140359">
    <property type="term" value="F:ABC-type transporter activity"/>
    <property type="evidence" value="ECO:0007669"/>
    <property type="project" value="InterPro"/>
</dbReference>
<dbReference type="PROSITE" id="PS00211">
    <property type="entry name" value="ABC_TRANSPORTER_1"/>
    <property type="match status" value="1"/>
</dbReference>
<dbReference type="FunFam" id="3.40.50.300:FF:000169">
    <property type="entry name" value="ABC transporter C family member 3"/>
    <property type="match status" value="1"/>
</dbReference>
<evidence type="ECO:0000256" key="7">
    <source>
        <dbReference type="ARBA" id="ARBA00022840"/>
    </source>
</evidence>
<evidence type="ECO:0000256" key="13">
    <source>
        <dbReference type="SAM" id="Phobius"/>
    </source>
</evidence>
<dbReference type="FunFam" id="3.40.50.300:FF:000508">
    <property type="entry name" value="ABC transporter C family member 5"/>
    <property type="match status" value="1"/>
</dbReference>
<protein>
    <submittedName>
        <fullName evidence="16">ABC transporter C family member 5</fullName>
    </submittedName>
</protein>
<feature type="transmembrane region" description="Helical" evidence="13">
    <location>
        <begin position="85"/>
        <end position="104"/>
    </location>
</feature>
<dbReference type="Pfam" id="PF00664">
    <property type="entry name" value="ABC_membrane"/>
    <property type="match status" value="2"/>
</dbReference>
<dbReference type="CDD" id="cd18579">
    <property type="entry name" value="ABC_6TM_ABCC_D1"/>
    <property type="match status" value="1"/>
</dbReference>
<dbReference type="CDD" id="cd03250">
    <property type="entry name" value="ABCC_MRP_domain1"/>
    <property type="match status" value="1"/>
</dbReference>
<feature type="transmembrane region" description="Helical" evidence="13">
    <location>
        <begin position="20"/>
        <end position="40"/>
    </location>
</feature>
<dbReference type="InterPro" id="IPR050173">
    <property type="entry name" value="ABC_transporter_C-like"/>
</dbReference>
<feature type="transmembrane region" description="Helical" evidence="13">
    <location>
        <begin position="314"/>
        <end position="335"/>
    </location>
</feature>
<feature type="transmembrane region" description="Helical" evidence="13">
    <location>
        <begin position="1161"/>
        <end position="1177"/>
    </location>
</feature>
<keyword evidence="8" id="KW-1278">Translocase</keyword>
<feature type="transmembrane region" description="Helical" evidence="13">
    <location>
        <begin position="116"/>
        <end position="134"/>
    </location>
</feature>
<evidence type="ECO:0000256" key="6">
    <source>
        <dbReference type="ARBA" id="ARBA00022741"/>
    </source>
</evidence>
<dbReference type="SMART" id="SM00382">
    <property type="entry name" value="AAA"/>
    <property type="match status" value="2"/>
</dbReference>
<feature type="transmembrane region" description="Helical" evidence="13">
    <location>
        <begin position="146"/>
        <end position="165"/>
    </location>
</feature>
<feature type="domain" description="ABC transmembrane type-1" evidence="15">
    <location>
        <begin position="933"/>
        <end position="1203"/>
    </location>
</feature>
<feature type="region of interest" description="Disordered" evidence="12">
    <location>
        <begin position="864"/>
        <end position="905"/>
    </location>
</feature>
<dbReference type="InterPro" id="IPR036640">
    <property type="entry name" value="ABC1_TM_sf"/>
</dbReference>
<accession>A0A2I0AT83</accession>
<dbReference type="PANTHER" id="PTHR24223">
    <property type="entry name" value="ATP-BINDING CASSETTE SUB-FAMILY C"/>
    <property type="match status" value="1"/>
</dbReference>
<feature type="domain" description="ABC transporter" evidence="14">
    <location>
        <begin position="625"/>
        <end position="848"/>
    </location>
</feature>
<feature type="transmembrane region" description="Helical" evidence="13">
    <location>
        <begin position="449"/>
        <end position="469"/>
    </location>
</feature>